<keyword evidence="8 13" id="KW-0798">TonB box</keyword>
<dbReference type="PANTHER" id="PTHR32552">
    <property type="entry name" value="FERRICHROME IRON RECEPTOR-RELATED"/>
    <property type="match status" value="1"/>
</dbReference>
<keyword evidence="3 12" id="KW-0813">Transport</keyword>
<keyword evidence="9 12" id="KW-0472">Membrane</keyword>
<dbReference type="Pfam" id="PF00593">
    <property type="entry name" value="TonB_dep_Rec_b-barrel"/>
    <property type="match status" value="1"/>
</dbReference>
<dbReference type="SMART" id="SM00965">
    <property type="entry name" value="STN"/>
    <property type="match status" value="1"/>
</dbReference>
<evidence type="ECO:0000256" key="1">
    <source>
        <dbReference type="ARBA" id="ARBA00004571"/>
    </source>
</evidence>
<evidence type="ECO:0000256" key="9">
    <source>
        <dbReference type="ARBA" id="ARBA00023136"/>
    </source>
</evidence>
<dbReference type="Proteomes" id="UP000651852">
    <property type="component" value="Unassembled WGS sequence"/>
</dbReference>
<dbReference type="PANTHER" id="PTHR32552:SF74">
    <property type="entry name" value="HYDROXAMATE SIDEROPHORE RECEPTOR FHUE"/>
    <property type="match status" value="1"/>
</dbReference>
<dbReference type="PROSITE" id="PS52016">
    <property type="entry name" value="TONB_DEPENDENT_REC_3"/>
    <property type="match status" value="1"/>
</dbReference>
<keyword evidence="10 16" id="KW-0675">Receptor</keyword>
<keyword evidence="17" id="KW-1185">Reference proteome</keyword>
<dbReference type="RefSeq" id="WP_187520487.1">
    <property type="nucleotide sequence ID" value="NZ_JACONW010000007.1"/>
</dbReference>
<evidence type="ECO:0000256" key="3">
    <source>
        <dbReference type="ARBA" id="ARBA00022448"/>
    </source>
</evidence>
<dbReference type="Gene3D" id="3.55.50.30">
    <property type="match status" value="1"/>
</dbReference>
<dbReference type="InterPro" id="IPR011662">
    <property type="entry name" value="Secretin/TonB_short_N"/>
</dbReference>
<feature type="domain" description="Secretin/TonB short N-terminal" evidence="15">
    <location>
        <begin position="72"/>
        <end position="123"/>
    </location>
</feature>
<dbReference type="InterPro" id="IPR036942">
    <property type="entry name" value="Beta-barrel_TonB_sf"/>
</dbReference>
<keyword evidence="4 12" id="KW-1134">Transmembrane beta strand</keyword>
<accession>A0ABR7AV15</accession>
<dbReference type="InterPro" id="IPR012910">
    <property type="entry name" value="Plug_dom"/>
</dbReference>
<dbReference type="Gene3D" id="2.40.170.20">
    <property type="entry name" value="TonB-dependent receptor, beta-barrel domain"/>
    <property type="match status" value="1"/>
</dbReference>
<dbReference type="CDD" id="cd01347">
    <property type="entry name" value="ligand_gated_channel"/>
    <property type="match status" value="1"/>
</dbReference>
<dbReference type="InterPro" id="IPR010105">
    <property type="entry name" value="TonB_sidphr_rcpt"/>
</dbReference>
<dbReference type="InterPro" id="IPR039426">
    <property type="entry name" value="TonB-dep_rcpt-like"/>
</dbReference>
<dbReference type="Pfam" id="PF07715">
    <property type="entry name" value="Plug"/>
    <property type="match status" value="1"/>
</dbReference>
<evidence type="ECO:0000256" key="11">
    <source>
        <dbReference type="ARBA" id="ARBA00023237"/>
    </source>
</evidence>
<comment type="subcellular location">
    <subcellularLocation>
        <location evidence="1 12">Cell outer membrane</location>
        <topology evidence="1 12">Multi-pass membrane protein</topology>
    </subcellularLocation>
</comment>
<organism evidence="16 17">
    <name type="scientific">Pseudomonas folii</name>
    <dbReference type="NCBI Taxonomy" id="2762593"/>
    <lineage>
        <taxon>Bacteria</taxon>
        <taxon>Pseudomonadati</taxon>
        <taxon>Pseudomonadota</taxon>
        <taxon>Gammaproteobacteria</taxon>
        <taxon>Pseudomonadales</taxon>
        <taxon>Pseudomonadaceae</taxon>
        <taxon>Pseudomonas</taxon>
    </lineage>
</organism>
<dbReference type="EMBL" id="JACONW010000007">
    <property type="protein sequence ID" value="MBC3948762.1"/>
    <property type="molecule type" value="Genomic_DNA"/>
</dbReference>
<dbReference type="InterPro" id="IPR000531">
    <property type="entry name" value="Beta-barrel_TonB"/>
</dbReference>
<evidence type="ECO:0000256" key="7">
    <source>
        <dbReference type="ARBA" id="ARBA00023004"/>
    </source>
</evidence>
<gene>
    <name evidence="16" type="ORF">H8S59_03135</name>
</gene>
<keyword evidence="14" id="KW-0732">Signal</keyword>
<name>A0ABR7AV15_9PSED</name>
<keyword evidence="11 12" id="KW-0998">Cell outer membrane</keyword>
<feature type="chain" id="PRO_5045442229" evidence="14">
    <location>
        <begin position="38"/>
        <end position="805"/>
    </location>
</feature>
<evidence type="ECO:0000256" key="8">
    <source>
        <dbReference type="ARBA" id="ARBA00023077"/>
    </source>
</evidence>
<sequence>MAKHHNPGRKTGMHWRLGAHGAILACTLLVGAIQAHAAQGNAADSSVDKLSLNIPAQQLRQALLVFSQQTGQNVLLDGNLDAGLRSTAVMGSYSAEEALAGLLQGSGYSFARTDAATLYLVPVAQAPITNEVNLPATQIQYRITPDSIQSFGYQGKPVSSTTRLGLSDRETPQAVTVVTREQMDDFQLNSVKEALRNAPSVTVEQFETDRTAFTSRGFTIENFEYDGMGMPFSGGVLLGDQDMTEFEQIDVLHGANGLMSGAGNPSATVNFVRKRPTDTFQAKVDASAGSWDNRRLGLDVSGPLTDSGNVRGRFITAHDKGNSYLNRYSHEVNVAAGLLAFDLSDADTLTVGFSQQDSYSNGSTWGALPIADFAGNRIHYSSRSSSIGQPWTYWDIHTKRAFAELTHDFENGWASKITLTGVSQHQDTKMLYAIPATATDVFAYVNRTTSTEHQVIGEAQLSGPFSLLGREHQLTVGANYGRTHHKERGHYKDVSGYIMASLEDALAGAVVQPAFDFTNDVNTQLFTDRQKSVFAGARFSLTDDLHWIAGARMLSADGEGAGYGSPHDTRVHGKVTPYTGLVYDLTPQWSLYTSWTEIFKPQYVRSVGGGVLQPLEGKSTEVGVKGRLLDERLTITAAVFKTDQQNVAESAGIQGSQFVYRGADLKSRGIELEASGEALPGLEMAGGYTFVRIEDANGDEARKYIPTHTVRGSLTYRLPALPQARVGTRFQWQSGTEVDTNSNVRQDAYALVDLMASYDFDDHWSTSLNMNNVTDQKYLLSLYQSAGSTNYGSPRNLTASVTWKY</sequence>
<comment type="caution">
    <text evidence="16">The sequence shown here is derived from an EMBL/GenBank/DDBJ whole genome shotgun (WGS) entry which is preliminary data.</text>
</comment>
<keyword evidence="7" id="KW-0408">Iron</keyword>
<evidence type="ECO:0000256" key="2">
    <source>
        <dbReference type="ARBA" id="ARBA00009810"/>
    </source>
</evidence>
<evidence type="ECO:0000313" key="17">
    <source>
        <dbReference type="Proteomes" id="UP000651852"/>
    </source>
</evidence>
<evidence type="ECO:0000256" key="5">
    <source>
        <dbReference type="ARBA" id="ARBA00022496"/>
    </source>
</evidence>
<comment type="similarity">
    <text evidence="2 12 13">Belongs to the TonB-dependent receptor family.</text>
</comment>
<dbReference type="InterPro" id="IPR037066">
    <property type="entry name" value="Plug_dom_sf"/>
</dbReference>
<protein>
    <submittedName>
        <fullName evidence="16">TonB-dependent siderophore receptor</fullName>
    </submittedName>
</protein>
<keyword evidence="5" id="KW-0410">Iron transport</keyword>
<evidence type="ECO:0000256" key="6">
    <source>
        <dbReference type="ARBA" id="ARBA00022692"/>
    </source>
</evidence>
<dbReference type="Gene3D" id="2.170.130.10">
    <property type="entry name" value="TonB-dependent receptor, plug domain"/>
    <property type="match status" value="1"/>
</dbReference>
<proteinExistence type="inferred from homology"/>
<keyword evidence="6 12" id="KW-0812">Transmembrane</keyword>
<evidence type="ECO:0000259" key="15">
    <source>
        <dbReference type="SMART" id="SM00965"/>
    </source>
</evidence>
<evidence type="ECO:0000256" key="14">
    <source>
        <dbReference type="SAM" id="SignalP"/>
    </source>
</evidence>
<evidence type="ECO:0000256" key="10">
    <source>
        <dbReference type="ARBA" id="ARBA00023170"/>
    </source>
</evidence>
<keyword evidence="5" id="KW-0406">Ion transport</keyword>
<evidence type="ECO:0000256" key="4">
    <source>
        <dbReference type="ARBA" id="ARBA00022452"/>
    </source>
</evidence>
<evidence type="ECO:0000313" key="16">
    <source>
        <dbReference type="EMBL" id="MBC3948762.1"/>
    </source>
</evidence>
<feature type="signal peptide" evidence="14">
    <location>
        <begin position="1"/>
        <end position="37"/>
    </location>
</feature>
<evidence type="ECO:0000256" key="12">
    <source>
        <dbReference type="PROSITE-ProRule" id="PRU01360"/>
    </source>
</evidence>
<reference evidence="16 17" key="1">
    <citation type="submission" date="2020-08" db="EMBL/GenBank/DDBJ databases">
        <title>Putative novel bacterial strains isolated from necrotic wheat leaf tissues caused by Xanthomonas translucens.</title>
        <authorList>
            <person name="Tambong J.T."/>
        </authorList>
    </citation>
    <scope>NUCLEOTIDE SEQUENCE [LARGE SCALE GENOMIC DNA]</scope>
    <source>
        <strain evidence="16 17">DOAB 1069</strain>
    </source>
</reference>
<dbReference type="NCBIfam" id="TIGR01783">
    <property type="entry name" value="TonB-siderophor"/>
    <property type="match status" value="1"/>
</dbReference>
<dbReference type="SUPFAM" id="SSF56935">
    <property type="entry name" value="Porins"/>
    <property type="match status" value="1"/>
</dbReference>
<evidence type="ECO:0000256" key="13">
    <source>
        <dbReference type="RuleBase" id="RU003357"/>
    </source>
</evidence>